<evidence type="ECO:0000313" key="1">
    <source>
        <dbReference type="EMBL" id="TKG65229.1"/>
    </source>
</evidence>
<dbReference type="Proteomes" id="UP000309992">
    <property type="component" value="Unassembled WGS sequence"/>
</dbReference>
<accession>A0ABY2RYG4</accession>
<keyword evidence="2" id="KW-1185">Reference proteome</keyword>
<sequence length="545" mass="58760">MEQDNVGATLDELVQWADKALREPPVDTGHAELALRLLSEELGVHDLAQLRPGHLAELLLGVYQEAVEPGHEADAVVALHHLLTFAGDTGRLTAEDVTALREELDYIEPELGAVADVDLREAYGLPDRIGPLRLPTEPELAEAARRTRVLDRAKRLALWCGEGRATFESVGLGAEDRAAAASELGESEEDIIQLYLLAEDVDFIIPGPEGTQVGEAVDAWPEGSDEDVLDTWDRALAAVLAWSLLTDADRAGEDGLDFEGAGAWFMPLFLSRYRGLPVAAISEMIFELATTELVADDARARWDAWVAEHGEPAEVLLRRLTELGAVEISDGVARATPLAVWAMRDELIESGVEVPLLPPAEELSAADLLELALSGMDGELEAEMEAWLGRRSGDAAAAELLAAAAEGGAPERTIAAGLIREWIGAEAEAQLRKALDVPMLRRHAKASLELLLGPHPDFAATEEDGAWLLVDEIAGSAHGIADEDLPVLLGATVPAEYAALFDTMWRLDHPDTHRVLTLLGEHHPDKAVAKQARKAAYKAADRARS</sequence>
<dbReference type="RefSeq" id="WP_137096453.1">
    <property type="nucleotide sequence ID" value="NZ_SWMS01000018.1"/>
</dbReference>
<protein>
    <submittedName>
        <fullName evidence="1">Uncharacterized protein</fullName>
    </submittedName>
</protein>
<gene>
    <name evidence="1" type="ORF">FCN18_27340</name>
</gene>
<comment type="caution">
    <text evidence="1">The sequence shown here is derived from an EMBL/GenBank/DDBJ whole genome shotgun (WGS) entry which is preliminary data.</text>
</comment>
<dbReference type="EMBL" id="SWMS01000018">
    <property type="protein sequence ID" value="TKG65229.1"/>
    <property type="molecule type" value="Genomic_DNA"/>
</dbReference>
<name>A0ABY2RYG4_9PSEU</name>
<organism evidence="1 2">
    <name type="scientific">Prauserella endophytica</name>
    <dbReference type="NCBI Taxonomy" id="1592324"/>
    <lineage>
        <taxon>Bacteria</taxon>
        <taxon>Bacillati</taxon>
        <taxon>Actinomycetota</taxon>
        <taxon>Actinomycetes</taxon>
        <taxon>Pseudonocardiales</taxon>
        <taxon>Pseudonocardiaceae</taxon>
        <taxon>Prauserella</taxon>
        <taxon>Prauserella coralliicola group</taxon>
    </lineage>
</organism>
<reference evidence="1 2" key="1">
    <citation type="journal article" date="2015" name="Antonie Van Leeuwenhoek">
        <title>Prauserella endophytica sp. nov., an endophytic actinobacterium isolated from Tamarix taklamakanensis.</title>
        <authorList>
            <person name="Liu J.M."/>
            <person name="Habden X."/>
            <person name="Guo L."/>
            <person name="Tuo L."/>
            <person name="Jiang Z.K."/>
            <person name="Liu S.W."/>
            <person name="Liu X.F."/>
            <person name="Chen L."/>
            <person name="Li R.F."/>
            <person name="Zhang Y.Q."/>
            <person name="Sun C.H."/>
        </authorList>
    </citation>
    <scope>NUCLEOTIDE SEQUENCE [LARGE SCALE GENOMIC DNA]</scope>
    <source>
        <strain evidence="1 2">CGMCC 4.7182</strain>
    </source>
</reference>
<evidence type="ECO:0000313" key="2">
    <source>
        <dbReference type="Proteomes" id="UP000309992"/>
    </source>
</evidence>
<proteinExistence type="predicted"/>